<sequence length="276" mass="31708">MNIDNFEQLKEQLYRKGFGDTLNIHLEASMKSGQPEFTLETVLPIEQDEVGYRLHFRNDLENDKVYFNSYDVALLSVTDPEGNPRQHSFQAEKLITAMEAYHMLKHGDLVAVNKNLFNKDGEKYNTWLSLDLNGPKDEYNNYPLNSYHEKYYQKYPFILSAELQKMPVPVKELEHAGFRENIGKSLKKAHLVPVTILLNGSETKGFLAVNPAKGRVDLYDSQMKLVESKQQSAEVKKTATQQQSQQAEEPDVKKKPWPDQKVNWTQKNQAGKGKSI</sequence>
<dbReference type="RefSeq" id="WP_330108696.1">
    <property type="nucleotide sequence ID" value="NZ_JAZDQT010000002.1"/>
</dbReference>
<protein>
    <recommendedName>
        <fullName evidence="4">DUF3945 domain-containing protein</fullName>
    </recommendedName>
</protein>
<evidence type="ECO:0000313" key="2">
    <source>
        <dbReference type="EMBL" id="MEE1946396.1"/>
    </source>
</evidence>
<proteinExistence type="predicted"/>
<accession>A0ABU7IAA0</accession>
<evidence type="ECO:0000256" key="1">
    <source>
        <dbReference type="SAM" id="MobiDB-lite"/>
    </source>
</evidence>
<organism evidence="2 3">
    <name type="scientific">Pedobacter albus</name>
    <dbReference type="NCBI Taxonomy" id="3113905"/>
    <lineage>
        <taxon>Bacteria</taxon>
        <taxon>Pseudomonadati</taxon>
        <taxon>Bacteroidota</taxon>
        <taxon>Sphingobacteriia</taxon>
        <taxon>Sphingobacteriales</taxon>
        <taxon>Sphingobacteriaceae</taxon>
        <taxon>Pedobacter</taxon>
    </lineage>
</organism>
<evidence type="ECO:0000313" key="3">
    <source>
        <dbReference type="Proteomes" id="UP001336835"/>
    </source>
</evidence>
<dbReference type="EMBL" id="JAZDQT010000002">
    <property type="protein sequence ID" value="MEE1946396.1"/>
    <property type="molecule type" value="Genomic_DNA"/>
</dbReference>
<dbReference type="Proteomes" id="UP001336835">
    <property type="component" value="Unassembled WGS sequence"/>
</dbReference>
<reference evidence="2 3" key="1">
    <citation type="submission" date="2024-01" db="EMBL/GenBank/DDBJ databases">
        <title>Pedobacter sp. nov., isolated from fresh soil.</title>
        <authorList>
            <person name="Le N.T.T."/>
        </authorList>
    </citation>
    <scope>NUCLEOTIDE SEQUENCE [LARGE SCALE GENOMIC DNA]</scope>
    <source>
        <strain evidence="2 3">KR3-3</strain>
    </source>
</reference>
<comment type="caution">
    <text evidence="2">The sequence shown here is derived from an EMBL/GenBank/DDBJ whole genome shotgun (WGS) entry which is preliminary data.</text>
</comment>
<feature type="region of interest" description="Disordered" evidence="1">
    <location>
        <begin position="229"/>
        <end position="276"/>
    </location>
</feature>
<gene>
    <name evidence="2" type="ORF">VRU48_14830</name>
</gene>
<name>A0ABU7IAA0_9SPHI</name>
<keyword evidence="3" id="KW-1185">Reference proteome</keyword>
<feature type="compositionally biased region" description="Low complexity" evidence="1">
    <location>
        <begin position="238"/>
        <end position="247"/>
    </location>
</feature>
<evidence type="ECO:0008006" key="4">
    <source>
        <dbReference type="Google" id="ProtNLM"/>
    </source>
</evidence>